<reference evidence="5" key="1">
    <citation type="submission" date="2020-10" db="EMBL/GenBank/DDBJ databases">
        <authorList>
            <person name="Gilroy R."/>
        </authorList>
    </citation>
    <scope>NUCLEOTIDE SEQUENCE</scope>
    <source>
        <strain evidence="5">2830</strain>
    </source>
</reference>
<dbReference type="PROSITE" id="PS00041">
    <property type="entry name" value="HTH_ARAC_FAMILY_1"/>
    <property type="match status" value="1"/>
</dbReference>
<dbReference type="SMART" id="SM00342">
    <property type="entry name" value="HTH_ARAC"/>
    <property type="match status" value="1"/>
</dbReference>
<protein>
    <submittedName>
        <fullName evidence="5">Helix-turn-helix transcriptional regulator</fullName>
    </submittedName>
</protein>
<organism evidence="5 6">
    <name type="scientific">Candidatus Avidehalobacter gallistercoris</name>
    <dbReference type="NCBI Taxonomy" id="2840694"/>
    <lineage>
        <taxon>Bacteria</taxon>
        <taxon>Bacillati</taxon>
        <taxon>Bacillota</taxon>
        <taxon>Clostridia</taxon>
        <taxon>Eubacteriales</taxon>
        <taxon>Peptococcaceae</taxon>
        <taxon>Peptococcaceae incertae sedis</taxon>
        <taxon>Candidatus Avidehalobacter</taxon>
    </lineage>
</organism>
<dbReference type="Proteomes" id="UP000824124">
    <property type="component" value="Unassembled WGS sequence"/>
</dbReference>
<dbReference type="PANTHER" id="PTHR46796">
    <property type="entry name" value="HTH-TYPE TRANSCRIPTIONAL ACTIVATOR RHAS-RELATED"/>
    <property type="match status" value="1"/>
</dbReference>
<proteinExistence type="predicted"/>
<feature type="domain" description="HTH araC/xylS-type" evidence="4">
    <location>
        <begin position="189"/>
        <end position="287"/>
    </location>
</feature>
<dbReference type="GO" id="GO:0003700">
    <property type="term" value="F:DNA-binding transcription factor activity"/>
    <property type="evidence" value="ECO:0007669"/>
    <property type="project" value="InterPro"/>
</dbReference>
<dbReference type="InterPro" id="IPR014710">
    <property type="entry name" value="RmlC-like_jellyroll"/>
</dbReference>
<dbReference type="Pfam" id="PF02311">
    <property type="entry name" value="AraC_binding"/>
    <property type="match status" value="1"/>
</dbReference>
<dbReference type="GO" id="GO:0043565">
    <property type="term" value="F:sequence-specific DNA binding"/>
    <property type="evidence" value="ECO:0007669"/>
    <property type="project" value="InterPro"/>
</dbReference>
<keyword evidence="1" id="KW-0805">Transcription regulation</keyword>
<dbReference type="PRINTS" id="PR00032">
    <property type="entry name" value="HTHARAC"/>
</dbReference>
<dbReference type="InterPro" id="IPR018062">
    <property type="entry name" value="HTH_AraC-typ_CS"/>
</dbReference>
<evidence type="ECO:0000256" key="2">
    <source>
        <dbReference type="ARBA" id="ARBA00023125"/>
    </source>
</evidence>
<accession>A0A9D1HLH3</accession>
<dbReference type="EMBL" id="DVMH01000033">
    <property type="protein sequence ID" value="HIU10910.1"/>
    <property type="molecule type" value="Genomic_DNA"/>
</dbReference>
<evidence type="ECO:0000256" key="3">
    <source>
        <dbReference type="ARBA" id="ARBA00023163"/>
    </source>
</evidence>
<sequence>MQNNYLNSVNLNTGQDFPYLCMDIENGKSVPEPPGFHIMHWHEDFQFIYVLAGELYLHTLTQTKMVPTGQGVFLNKNVVHMVSASASCHYKSILFPEQLVSFYPGCPAAKYVKRIASCQQITCLQFDAANSWQERVLIRLKQLSEIDPAAAACYEYEVLTLLAAIWLELAQNISVPAAPVHDMVVHRMHIFLNYIKEHYTEAITLGDLAQSARVSKSECLRCFKLSMQDTPYRYLLKYRLQMAAVLLTDSALPIGEVAQAVGFQSQSHFGKLFKEQTGYSPKDFRGKRK</sequence>
<dbReference type="InterPro" id="IPR003313">
    <property type="entry name" value="AraC-bd"/>
</dbReference>
<keyword evidence="3" id="KW-0804">Transcription</keyword>
<dbReference type="Gene3D" id="1.10.10.60">
    <property type="entry name" value="Homeodomain-like"/>
    <property type="match status" value="2"/>
</dbReference>
<dbReference type="AlphaFoldDB" id="A0A9D1HLH3"/>
<comment type="caution">
    <text evidence="5">The sequence shown here is derived from an EMBL/GenBank/DDBJ whole genome shotgun (WGS) entry which is preliminary data.</text>
</comment>
<dbReference type="InterPro" id="IPR011051">
    <property type="entry name" value="RmlC_Cupin_sf"/>
</dbReference>
<dbReference type="InterPro" id="IPR050204">
    <property type="entry name" value="AraC_XylS_family_regulators"/>
</dbReference>
<gene>
    <name evidence="5" type="ORF">IAB00_06710</name>
</gene>
<dbReference type="PROSITE" id="PS01124">
    <property type="entry name" value="HTH_ARAC_FAMILY_2"/>
    <property type="match status" value="1"/>
</dbReference>
<reference evidence="5" key="2">
    <citation type="journal article" date="2021" name="PeerJ">
        <title>Extensive microbial diversity within the chicken gut microbiome revealed by metagenomics and culture.</title>
        <authorList>
            <person name="Gilroy R."/>
            <person name="Ravi A."/>
            <person name="Getino M."/>
            <person name="Pursley I."/>
            <person name="Horton D.L."/>
            <person name="Alikhan N.F."/>
            <person name="Baker D."/>
            <person name="Gharbi K."/>
            <person name="Hall N."/>
            <person name="Watson M."/>
            <person name="Adriaenssens E.M."/>
            <person name="Foster-Nyarko E."/>
            <person name="Jarju S."/>
            <person name="Secka A."/>
            <person name="Antonio M."/>
            <person name="Oren A."/>
            <person name="Chaudhuri R.R."/>
            <person name="La Ragione R."/>
            <person name="Hildebrand F."/>
            <person name="Pallen M.J."/>
        </authorList>
    </citation>
    <scope>NUCLEOTIDE SEQUENCE</scope>
    <source>
        <strain evidence="5">2830</strain>
    </source>
</reference>
<dbReference type="InterPro" id="IPR009057">
    <property type="entry name" value="Homeodomain-like_sf"/>
</dbReference>
<evidence type="ECO:0000313" key="5">
    <source>
        <dbReference type="EMBL" id="HIU10910.1"/>
    </source>
</evidence>
<dbReference type="SUPFAM" id="SSF51182">
    <property type="entry name" value="RmlC-like cupins"/>
    <property type="match status" value="1"/>
</dbReference>
<dbReference type="InterPro" id="IPR018060">
    <property type="entry name" value="HTH_AraC"/>
</dbReference>
<evidence type="ECO:0000259" key="4">
    <source>
        <dbReference type="PROSITE" id="PS01124"/>
    </source>
</evidence>
<keyword evidence="2" id="KW-0238">DNA-binding</keyword>
<dbReference type="Pfam" id="PF12833">
    <property type="entry name" value="HTH_18"/>
    <property type="match status" value="1"/>
</dbReference>
<evidence type="ECO:0000313" key="6">
    <source>
        <dbReference type="Proteomes" id="UP000824124"/>
    </source>
</evidence>
<dbReference type="InterPro" id="IPR020449">
    <property type="entry name" value="Tscrpt_reg_AraC-type_HTH"/>
</dbReference>
<dbReference type="SUPFAM" id="SSF46689">
    <property type="entry name" value="Homeodomain-like"/>
    <property type="match status" value="2"/>
</dbReference>
<evidence type="ECO:0000256" key="1">
    <source>
        <dbReference type="ARBA" id="ARBA00023015"/>
    </source>
</evidence>
<dbReference type="Gene3D" id="2.60.120.10">
    <property type="entry name" value="Jelly Rolls"/>
    <property type="match status" value="1"/>
</dbReference>
<name>A0A9D1HLH3_9FIRM</name>